<dbReference type="PANTHER" id="PTHR23501:SF109">
    <property type="entry name" value="MAJOR FACILITATOR SUPERFAMILY (MFS) PROFILE DOMAIN-CONTAINING PROTEIN-RELATED"/>
    <property type="match status" value="1"/>
</dbReference>
<feature type="transmembrane region" description="Helical" evidence="6">
    <location>
        <begin position="541"/>
        <end position="567"/>
    </location>
</feature>
<feature type="transmembrane region" description="Helical" evidence="6">
    <location>
        <begin position="415"/>
        <end position="440"/>
    </location>
</feature>
<dbReference type="AlphaFoldDB" id="A0A0D2EWJ4"/>
<keyword evidence="9" id="KW-1185">Reference proteome</keyword>
<feature type="transmembrane region" description="Helical" evidence="6">
    <location>
        <begin position="121"/>
        <end position="140"/>
    </location>
</feature>
<evidence type="ECO:0000256" key="2">
    <source>
        <dbReference type="ARBA" id="ARBA00022448"/>
    </source>
</evidence>
<dbReference type="GeneID" id="25329783"/>
<feature type="transmembrane region" description="Helical" evidence="6">
    <location>
        <begin position="177"/>
        <end position="197"/>
    </location>
</feature>
<keyword evidence="3 6" id="KW-0812">Transmembrane</keyword>
<accession>A0A0D2EWJ4</accession>
<feature type="transmembrane region" description="Helical" evidence="6">
    <location>
        <begin position="253"/>
        <end position="273"/>
    </location>
</feature>
<keyword evidence="2" id="KW-0813">Transport</keyword>
<feature type="transmembrane region" description="Helical" evidence="6">
    <location>
        <begin position="212"/>
        <end position="232"/>
    </location>
</feature>
<dbReference type="PANTHER" id="PTHR23501">
    <property type="entry name" value="MAJOR FACILITATOR SUPERFAMILY"/>
    <property type="match status" value="1"/>
</dbReference>
<proteinExistence type="predicted"/>
<dbReference type="SUPFAM" id="SSF103473">
    <property type="entry name" value="MFS general substrate transporter"/>
    <property type="match status" value="2"/>
</dbReference>
<feature type="transmembrane region" description="Helical" evidence="6">
    <location>
        <begin position="452"/>
        <end position="471"/>
    </location>
</feature>
<dbReference type="Gene3D" id="1.20.1250.20">
    <property type="entry name" value="MFS general substrate transporter like domains"/>
    <property type="match status" value="1"/>
</dbReference>
<evidence type="ECO:0000313" key="8">
    <source>
        <dbReference type="EMBL" id="KIW52214.1"/>
    </source>
</evidence>
<evidence type="ECO:0000256" key="1">
    <source>
        <dbReference type="ARBA" id="ARBA00004141"/>
    </source>
</evidence>
<dbReference type="InterPro" id="IPR036259">
    <property type="entry name" value="MFS_trans_sf"/>
</dbReference>
<dbReference type="CDD" id="cd06179">
    <property type="entry name" value="MFS_TRI12_like"/>
    <property type="match status" value="1"/>
</dbReference>
<feature type="transmembrane region" description="Helical" evidence="6">
    <location>
        <begin position="53"/>
        <end position="71"/>
    </location>
</feature>
<dbReference type="HOGENOM" id="CLU_000960_25_2_1"/>
<dbReference type="OrthoDB" id="4139357at2759"/>
<evidence type="ECO:0000256" key="4">
    <source>
        <dbReference type="ARBA" id="ARBA00022989"/>
    </source>
</evidence>
<dbReference type="PROSITE" id="PS50850">
    <property type="entry name" value="MFS"/>
    <property type="match status" value="1"/>
</dbReference>
<dbReference type="Proteomes" id="UP000054342">
    <property type="component" value="Unassembled WGS sequence"/>
</dbReference>
<organism evidence="8 9">
    <name type="scientific">Exophiala xenobiotica</name>
    <dbReference type="NCBI Taxonomy" id="348802"/>
    <lineage>
        <taxon>Eukaryota</taxon>
        <taxon>Fungi</taxon>
        <taxon>Dikarya</taxon>
        <taxon>Ascomycota</taxon>
        <taxon>Pezizomycotina</taxon>
        <taxon>Eurotiomycetes</taxon>
        <taxon>Chaetothyriomycetidae</taxon>
        <taxon>Chaetothyriales</taxon>
        <taxon>Herpotrichiellaceae</taxon>
        <taxon>Exophiala</taxon>
    </lineage>
</organism>
<feature type="transmembrane region" description="Helical" evidence="6">
    <location>
        <begin position="279"/>
        <end position="301"/>
    </location>
</feature>
<feature type="domain" description="Major facilitator superfamily (MFS) profile" evidence="7">
    <location>
        <begin position="52"/>
        <end position="565"/>
    </location>
</feature>
<evidence type="ECO:0000256" key="6">
    <source>
        <dbReference type="SAM" id="Phobius"/>
    </source>
</evidence>
<feature type="transmembrane region" description="Helical" evidence="6">
    <location>
        <begin position="146"/>
        <end position="165"/>
    </location>
</feature>
<evidence type="ECO:0000259" key="7">
    <source>
        <dbReference type="PROSITE" id="PS50850"/>
    </source>
</evidence>
<dbReference type="InterPro" id="IPR053791">
    <property type="entry name" value="MFS_Tri12-like"/>
</dbReference>
<feature type="transmembrane region" description="Helical" evidence="6">
    <location>
        <begin position="357"/>
        <end position="376"/>
    </location>
</feature>
<comment type="subcellular location">
    <subcellularLocation>
        <location evidence="1">Membrane</location>
        <topology evidence="1">Multi-pass membrane protein</topology>
    </subcellularLocation>
</comment>
<dbReference type="GO" id="GO:0005886">
    <property type="term" value="C:plasma membrane"/>
    <property type="evidence" value="ECO:0007669"/>
    <property type="project" value="TreeGrafter"/>
</dbReference>
<dbReference type="RefSeq" id="XP_013312798.1">
    <property type="nucleotide sequence ID" value="XM_013457344.1"/>
</dbReference>
<dbReference type="InterPro" id="IPR010573">
    <property type="entry name" value="MFS_Str1/Tri12-like"/>
</dbReference>
<gene>
    <name evidence="8" type="ORF">PV05_07875</name>
</gene>
<dbReference type="GO" id="GO:0022857">
    <property type="term" value="F:transmembrane transporter activity"/>
    <property type="evidence" value="ECO:0007669"/>
    <property type="project" value="InterPro"/>
</dbReference>
<feature type="transmembrane region" description="Helical" evidence="6">
    <location>
        <begin position="388"/>
        <end position="409"/>
    </location>
</feature>
<evidence type="ECO:0000256" key="5">
    <source>
        <dbReference type="ARBA" id="ARBA00023136"/>
    </source>
</evidence>
<feature type="transmembrane region" description="Helical" evidence="6">
    <location>
        <begin position="322"/>
        <end position="345"/>
    </location>
</feature>
<evidence type="ECO:0000256" key="3">
    <source>
        <dbReference type="ARBA" id="ARBA00022692"/>
    </source>
</evidence>
<sequence length="588" mass="62729">MSDTVTGTDNTKQTVEHLALEHLEKVDSKDSLHRNELGQDAANLQSYWSSPRLLGSILASFLLANSIYIGYALPVSILSVINADIGPSPNIYLVSLVYTLFTGVLHLFFARLSDILGRRYFLVGGQTFGVVGSVICATGNNVNVLIGGSVLAGIGGAAGLLYPVVIHELIPNKHRHWGQAAITLSVLPTLGFGPAIARTMIAQTAVGWRGVYWLNVAVSGASVVLFATCYFPPNFHMINSELTKWQEVKALDYGGLILYFAGLILVLLGFTWAQGTYAWQSAHVLASLIVGAVTLVAFGIYETYMPLKQPLLPVRLFKIPNITACVFVGSTMQMVWLALNVFWPIQISVLFTTNEVTIGLMSCTTGIALVAGELIFAPIFRTVGYLKWQMVVASIMTAVFGTAMAAVTYETESMGIAFTILAGLAIGWIEMVTIVVTGLVAPPNDIGVAQGFFGSTRLTFGTVAVSIYLAIYSDRLTAFLPQEIVPAVEDAGLPASSIPDLFVAVTNGTAAALEMVPGMSNGVLDALALATKHAQAHAFKVVYLATLAFTGIGLIAAFFITDVSAYLTNYVNKTIHKPKIGDSAAAEV</sequence>
<protein>
    <recommendedName>
        <fullName evidence="7">Major facilitator superfamily (MFS) profile domain-containing protein</fullName>
    </recommendedName>
</protein>
<reference evidence="8 9" key="1">
    <citation type="submission" date="2015-01" db="EMBL/GenBank/DDBJ databases">
        <title>The Genome Sequence of Exophiala xenobiotica CBS118157.</title>
        <authorList>
            <consortium name="The Broad Institute Genomics Platform"/>
            <person name="Cuomo C."/>
            <person name="de Hoog S."/>
            <person name="Gorbushina A."/>
            <person name="Stielow B."/>
            <person name="Teixiera M."/>
            <person name="Abouelleil A."/>
            <person name="Chapman S.B."/>
            <person name="Priest M."/>
            <person name="Young S.K."/>
            <person name="Wortman J."/>
            <person name="Nusbaum C."/>
            <person name="Birren B."/>
        </authorList>
    </citation>
    <scope>NUCLEOTIDE SEQUENCE [LARGE SCALE GENOMIC DNA]</scope>
    <source>
        <strain evidence="8 9">CBS 118157</strain>
    </source>
</reference>
<dbReference type="EMBL" id="KN847321">
    <property type="protein sequence ID" value="KIW52214.1"/>
    <property type="molecule type" value="Genomic_DNA"/>
</dbReference>
<name>A0A0D2EWJ4_9EURO</name>
<feature type="transmembrane region" description="Helical" evidence="6">
    <location>
        <begin position="91"/>
        <end position="109"/>
    </location>
</feature>
<keyword evidence="4 6" id="KW-1133">Transmembrane helix</keyword>
<dbReference type="InterPro" id="IPR020846">
    <property type="entry name" value="MFS_dom"/>
</dbReference>
<keyword evidence="5 6" id="KW-0472">Membrane</keyword>
<dbReference type="Pfam" id="PF06609">
    <property type="entry name" value="TRI12"/>
    <property type="match status" value="1"/>
</dbReference>
<evidence type="ECO:0000313" key="9">
    <source>
        <dbReference type="Proteomes" id="UP000054342"/>
    </source>
</evidence>